<dbReference type="InterPro" id="IPR013517">
    <property type="entry name" value="FG-GAP"/>
</dbReference>
<feature type="compositionally biased region" description="Polar residues" evidence="2">
    <location>
        <begin position="762"/>
        <end position="778"/>
    </location>
</feature>
<feature type="compositionally biased region" description="Polar residues" evidence="2">
    <location>
        <begin position="259"/>
        <end position="273"/>
    </location>
</feature>
<feature type="region of interest" description="Disordered" evidence="2">
    <location>
        <begin position="355"/>
        <end position="411"/>
    </location>
</feature>
<dbReference type="InterPro" id="IPR028994">
    <property type="entry name" value="Integrin_alpha_N"/>
</dbReference>
<feature type="domain" description="Haemolysin-type calcium binding-related" evidence="3">
    <location>
        <begin position="2703"/>
        <end position="2734"/>
    </location>
</feature>
<evidence type="ECO:0000313" key="4">
    <source>
        <dbReference type="EMBL" id="CDN51233.1"/>
    </source>
</evidence>
<name>A0A068SYG3_NEOGA</name>
<dbReference type="Pfam" id="PF06594">
    <property type="entry name" value="HCBP_related"/>
    <property type="match status" value="4"/>
</dbReference>
<feature type="domain" description="Haemolysin-type calcium binding-related" evidence="3">
    <location>
        <begin position="3921"/>
        <end position="3952"/>
    </location>
</feature>
<dbReference type="Pfam" id="PF00353">
    <property type="entry name" value="HemolysinCabind"/>
    <property type="match status" value="8"/>
</dbReference>
<dbReference type="PANTHER" id="PTHR46580">
    <property type="entry name" value="SENSOR KINASE-RELATED"/>
    <property type="match status" value="1"/>
</dbReference>
<keyword evidence="1" id="KW-0732">Signal</keyword>
<dbReference type="SUPFAM" id="SSF51120">
    <property type="entry name" value="beta-Roll"/>
    <property type="match status" value="5"/>
</dbReference>
<dbReference type="Pfam" id="PF13517">
    <property type="entry name" value="FG-GAP_3"/>
    <property type="match status" value="8"/>
</dbReference>
<sequence length="4476" mass="464976">MSRSSENQQPDIGIPDGVAIILDFTMSLKYGVVDLFTRLNTGRYLGTGAGALIGSVDVIDAWKNGTHQNVLEESAGLAGSVAGGFALGEVGAGVGFMIAGPVGGLVGGLALGVIGGYYGEKGAEAFIKNLGKPFAPLDPYIARGLPVENRYTTPNSTVVERTQILGRNGKGDILSTDRTTYFNDGGFKRENFRTEVLDGRDVLDQMRALNAPRRDNQNPMTYGDWNRSDNYPDLPQIGPVPTQRPDSVTSAASPRRDNQNPATYGEWSSSSNYPDLPQIGPVPTPRPDSLPSVMSPWRDNQNPATYYWDDSSSDNFPSLPEIGPMPTPRPDRVAPQSEFIAYDFVSHSVSYGFPSTPSSGGYPSLPEIGPVPTSRPSSPSAGISGKSGGGESQENEQSGADGTSSGKPVLFDLDGDGLSIEQLNASDTFVEMEGDGYGHRTAWVDAGDGVLVLDADGDGKISDKKEFIFTEWDPGSESDFDALKKGFDTDHDGDLDSGDARWSDFRIMVNGQLVTLAALGVVSIDLTATGSGQSYGDGSAIAGTSNFTRADGTTGLVGDAVFAMEDKGYKIVRTPTTNADGSTTTDLKAYNPDGSLAFKEVVTVSADGLTTITQHDDDGDAVFDRSQSVQRVLNGDGSKSETVSNFRADGSLADRMKTITSADLKSVLTELDQDGDGVNNQTQQYTKNADGSSSTRTKELSVSGALLKDVVITVTADGLTKTVKTDREGNGAYELTRTEATVVNGDGGRTKTVSDRGGDNGLISSETTSTSANGATRTVDTDKNGDALVDVRQSYVTTMLANGDVVITEEKRDRTDTLQGRTITTTSGDGLSNIVQQDLTGDTVLDRILSQVSVDAGETRVITKTVTSGDHTLLSKSVQSVSNDQRTISLNEDSNGDGAWDRTTSILADGTGATTKMVSVLASNGTLLSREQINTSADGLSVASRTDLDGDGFYDRTKSRVVVLGGDGSSTATERLKSRNNTPIGETVTTRSADGLTTTVQQDLTGDGYFDSTATRTVVLNGDGSRTTTAIATSRNGSMMQKTTSTLSADKRMLTTQTDANGDFHNDVTVVDSIGIDGVRMLTTSEYNGNGTLKSNVEQVTSASKLSITTKTDINGNGTWDGIVTDVTTINADSSTTRIGSNLSANNTVLSKSYVWTDATGYSINTKADRDGNGVYERIVSGLTGFNADGSATQTIVETAQNASVLSQKTINISATGLSVVTQTDYDGDGIMDVKGVDTLALNSNGSTIKTESLHTLPGSVLISKVVTTTATDQKAVMIDADFDGDAVNDQTTAILVNNNGSKTTTASTFDAGQLESKAVSTVSGNGLISVVQVDLDGDSVYEREITDATVYNADGSTTRKVTELDGGRAFQHGTTIDTSADGLTVTSIWDGNGNGAFSHKEVKRTVLNADGSSVVTTTNYKTGNVLNDKVTVTVSNHGLITTTSTDLDGNSVNDQIVTVTIMPTGSSVATYIDYNGSTIVGETRVTTSADGLSITREHVPQSLASLNRLDWASTDITVTNVDGSRVRTVSEFNVTYASSEVRTLRNKAIITTSGNGLSINRQWDLTGSGSYGKSETDIITLNEDGSETRTVTNYTAGAMTMREVTTISGNGLSTSVSRITAVPGGNTTETFTDITVINTDGTRTRTVVNKKSDGSTLSKYVTLASADGRTLTVQEDLNGDGSFDRTRTAFTKSLADTGSRTVTTEQAADGSVTAIVTKTVQGDGLTSLTERDLLGDGKIDQVELKEQSIDGNSTTTISNYLSNGNLASRTVKTVSFDGRTSTLHWDFDGDGAFDQTRVLVATKNADGSSNQVATNYTASNTVMRKETIVTSADGRTQTITRDDDGDGDVDHTETVVWDVTGAWAATIVNTEAALMPSPDPRVITWNSAIAAKLSTTVSADGLIKVIKSDYDNNGTYEHVETSRILMDGRSVTSIVDTNSAGAAIATGTMTVSADGNVISLLKDNNNDGTIDLKDEATTQADGSVIRVTTTYKPDGSVAEVSRTLINADGRSVIILGTTGADKLKGTTADDRYSFGRGDGKDTISDPGSSVGGMMLGDRIRFGAGIGIEDIIVQKYGNDLIISVRDLAHDDRVIKDIEDKITIKNWASSTNRVELLEFDNGQVMNIGRAAGMLLGKDMLIGGDEAIGDYQHFAAPVSALSNAFGSAASAGNWASQNVTPRRMADVNGDGRADIVGFASDGVKVSLGQADGTFAAPFQTGAAFNTSYWSNETVNPRQLGDVNGDGRADIIGIGAMSIAVALGQANGTFGAAYTASSGYLGSDPNGGGGGWYSTTLYPRYIGDVNGDGRDDIVAFGSQQVMVALATAAGTFSAPTAALTGYFVSSVGWNDSTKWLRRIGDVNGDGRADIVAFGADGVQVALGKADGTFELPIVGLAGMFGHSAEAGGWASASQGPREVADVNGDGRVDIVGFGANGPEVAFGKADGTFSDVYYGLFNTFGSSTAAGGWTNDSSNPRLLGDVDGDGKADIVAFNPTLVEVALSQTGTRPVFNETLTGTIDADVIYGFQGNDAINGGDGGDWLFGGEDNDAVSGGAGNDEIYGGEGNDTLTGGSGSDAFVFTPNFGHDTVTDFSAAGGDIIQFDKAVFANWTQLLSHAAQSGSNVVITADPNNSITLQSVALSSLQQSNFQFGAVSDRGSNVPVGGMMLGDRIRFGAGIGIEDIIVQKYGNDLIISVRDLAHDDRVIKDIEDKITIKNWASSTNRVELLEFDNGQVMNIGRAAGMLLGKDMLIGGDEAIGDYQHFAAPVSALSNAFGSAASAGNWASQNVTPRRMADVNGDGRADIVGFASDGVKVSLGQADGTFAAPFQTGAAFNTSYWSNETVNPRQLGDVNGDGRADIIGIGAMSIAVALGQANGTFGAAYTASSGYLGSDPNGGGGGWYSTTLYPRYIGDVNGDGRDDIVAFGSQQVMVALATAAGTFSAPTAALTGYFVSSVGWNDSTKWLRRIGDVNGDGRADIVAFGADGVQVALGKADGTFELPIVGLAGMFGHSAEAGGWASASQGPREVADVNGDGRVDIVGFGANGPEVAFGKADGTFSDVYYGLFNTFGSSTAAGGWTNDSSNPRLLGDVDGDGKADIVAFNPTLVEVALSQTGTRPVFNETLTGTIDADVIYGFQGNDAINGGDGGDWLFGGEDNDAVSGGAGNDEIYGGEGNDTLTGGSGSDAFVFTPNFGHDTVTDFSAAGGDIIQFDKAVFANWTQLLSHAVQSGSNVVITADPNNSITLQSVALSSLQQSNFQFGAVSDRGSNVPVGGMMLGDRIRFGAGIGIEDIIVQKYGNDLIISIRDLAHDDRVIKDIEDKITIKNWASSTNRVELLEFDNGQVMNIGRAAGMLLGKDMLIGGDEAVGDYQHFAAPVSALSNAFGSAASAGNWASQNVTPRRMADVNGDGRADIVGFASDGVKVSLGQADGTFAAPFQTGAAFNTSYWSNETVNPRQLGDVNGDGRADIIGIGAMSIAVTLGQADGTFGAWYTASSGYLGSDPNGGGGGWYSTTLYPRYIGDVNGDGRDDIVAFGSQQVMVALATAAGTFSAPTAALTGYFVSSVGWNDSTKWLRRIGDVNGDGRADIVAFGADGVQVALGKADGTFELPIVGLAGMFGHSAEAGGWASASQGPREVADVNGDGRVDIVAFGANGPEVAFGKADGTFSDVYYGLFNTFGSSTAAGGWTNDSGNPRLLGDVDGDGKADIVAFNPTLVEVALSQTGTRPVFNETLTGTIDADVIYGFQGNDAINGGDGGDWLFGGEDNDAVSGGAGNDEIYGGEGNDTLTGGSGSDAFVFTPNFGHDTVTDFSAAGGDIIQFDKAVFANWTQLLSHSAQSGSNVVITADPNNSITLQSVALSSLQQSNFQFGAVSDRGSNVPVGGMMLGDRIRFGAGIGIEDIIVQKYGNDLIISIRDLAHDDRVIKDIEDKITIKNWASSTNRVELLEFDNGQVMNIGRAAGMLLGKDMLIGGDEAVGDYQHFAAPVSALSNAFGSAASAGNWASQNVTPRRMADVNGDGRADIVGFASDGVKVSLGQADGTFAAPFQTGAAFNTSYWSNETVNPRQLGDVNGDGRADIIGIGAMSIAVTLGQADGTFGAWYTASSGYLGSDPNGGGGGWYSTTLYPRYIGDVNGDGRDDIVAFGSQQVMVALATAAGTFSAPTAALTGYFVSSVGWNDSTKWLRRIGDVNGDGRADIVAFGADGVQVALGKADGTFELPIVGLAGMFGHSAEAGGWASASQGPREVADVNGDGRVDIVAFGANGPEVAFGKADGTFSDVYYGLFNTFGSSTAAGGWTNDSGNPRLLGDVDGDGKADIVAFNPTLVEVALSQTGTRPVFNETLTGTIDADVIYGFQGNDAINGGDGGDWLFGGEDNDAVSGGAGNDEIYGGEGNDTLTGGSGSDAFVFTPNFGHDTVTDFSAAGGDIIQFDKAVFANWTQLLSHSVQSGSNVVITADPNNSITLQSVALSSLQQSNFQFA</sequence>
<dbReference type="Gene3D" id="2.40.128.340">
    <property type="match status" value="1"/>
</dbReference>
<accession>A0A068SYG3</accession>
<reference evidence="5" key="1">
    <citation type="journal article" date="2014" name="BMC Genomics">
        <title>Genome sequencing of two Neorhizobium galegae strains reveals a noeT gene responsible for the unusual acetylation of the nodulation factors.</title>
        <authorList>
            <person name="Osterman J."/>
            <person name="Marsh J."/>
            <person name="Laine P.K."/>
            <person name="Zeng Z."/>
            <person name="Alatalo E."/>
            <person name="Sullivan J.T."/>
            <person name="Young J.P."/>
            <person name="Thomas-Oates J."/>
            <person name="Paulin L."/>
            <person name="Lindstrom K."/>
        </authorList>
    </citation>
    <scope>NUCLEOTIDE SEQUENCE [LARGE SCALE GENOMIC DNA]</scope>
    <source>
        <strain evidence="5">HAMBI 540</strain>
    </source>
</reference>
<evidence type="ECO:0000313" key="5">
    <source>
        <dbReference type="Proteomes" id="UP000028181"/>
    </source>
</evidence>
<keyword evidence="5" id="KW-1185">Reference proteome</keyword>
<feature type="region of interest" description="Disordered" evidence="2">
    <location>
        <begin position="207"/>
        <end position="333"/>
    </location>
</feature>
<dbReference type="HOGENOM" id="CLU_223663_0_0_5"/>
<dbReference type="InterPro" id="IPR001343">
    <property type="entry name" value="Hemolysn_Ca-bd"/>
</dbReference>
<dbReference type="eggNOG" id="COG3210">
    <property type="taxonomic scope" value="Bacteria"/>
</dbReference>
<feature type="domain" description="Haemolysin-type calcium binding-related" evidence="3">
    <location>
        <begin position="3312"/>
        <end position="3343"/>
    </location>
</feature>
<dbReference type="InterPro" id="IPR018511">
    <property type="entry name" value="Hemolysin-typ_Ca-bd_CS"/>
</dbReference>
<dbReference type="KEGG" id="ngg:RG540_PA05570"/>
<dbReference type="PANTHER" id="PTHR46580:SF4">
    <property type="entry name" value="ATP_GTP-BINDING PROTEIN"/>
    <property type="match status" value="1"/>
</dbReference>
<dbReference type="EMBL" id="HG938354">
    <property type="protein sequence ID" value="CDN51233.1"/>
    <property type="molecule type" value="Genomic_DNA"/>
</dbReference>
<geneLocation type="plasmid" evidence="5">
    <name>II</name>
</geneLocation>
<feature type="compositionally biased region" description="Basic and acidic residues" evidence="2">
    <location>
        <begin position="748"/>
        <end position="758"/>
    </location>
</feature>
<dbReference type="Gene3D" id="2.150.10.10">
    <property type="entry name" value="Serralysin-like metalloprotease, C-terminal"/>
    <property type="match status" value="4"/>
</dbReference>
<dbReference type="eggNOG" id="COG3209">
    <property type="taxonomic scope" value="Bacteria"/>
</dbReference>
<dbReference type="SUPFAM" id="SSF69318">
    <property type="entry name" value="Integrin alpha N-terminal domain"/>
    <property type="match status" value="6"/>
</dbReference>
<dbReference type="eggNOG" id="COG2931">
    <property type="taxonomic scope" value="Bacteria"/>
</dbReference>
<dbReference type="InterPro" id="IPR011049">
    <property type="entry name" value="Serralysin-like_metalloprot_C"/>
</dbReference>
<keyword evidence="4" id="KW-0614">Plasmid</keyword>
<feature type="region of interest" description="Disordered" evidence="2">
    <location>
        <begin position="746"/>
        <end position="781"/>
    </location>
</feature>
<organism evidence="4 5">
    <name type="scientific">Neorhizobium galegae bv. orientalis str. HAMBI 540</name>
    <dbReference type="NCBI Taxonomy" id="1028800"/>
    <lineage>
        <taxon>Bacteria</taxon>
        <taxon>Pseudomonadati</taxon>
        <taxon>Pseudomonadota</taxon>
        <taxon>Alphaproteobacteria</taxon>
        <taxon>Hyphomicrobiales</taxon>
        <taxon>Rhizobiaceae</taxon>
        <taxon>Rhizobium/Agrobacterium group</taxon>
        <taxon>Neorhizobium</taxon>
    </lineage>
</organism>
<dbReference type="PRINTS" id="PR00313">
    <property type="entry name" value="CABNDNGRPT"/>
</dbReference>
<dbReference type="InterPro" id="IPR010566">
    <property type="entry name" value="Haemolys_ca-bd"/>
</dbReference>
<dbReference type="OrthoDB" id="8033153at2"/>
<dbReference type="PROSITE" id="PS00330">
    <property type="entry name" value="HEMOLYSIN_CALCIUM"/>
    <property type="match status" value="4"/>
</dbReference>
<feature type="compositionally biased region" description="Polar residues" evidence="2">
    <location>
        <begin position="678"/>
        <end position="695"/>
    </location>
</feature>
<feature type="domain" description="Haemolysin-type calcium binding-related" evidence="3">
    <location>
        <begin position="2094"/>
        <end position="2125"/>
    </location>
</feature>
<proteinExistence type="predicted"/>
<protein>
    <recommendedName>
        <fullName evidence="3">Haemolysin-type calcium binding-related domain-containing protein</fullName>
    </recommendedName>
</protein>
<evidence type="ECO:0000256" key="2">
    <source>
        <dbReference type="SAM" id="MobiDB-lite"/>
    </source>
</evidence>
<evidence type="ECO:0000256" key="1">
    <source>
        <dbReference type="ARBA" id="ARBA00022729"/>
    </source>
</evidence>
<evidence type="ECO:0000259" key="3">
    <source>
        <dbReference type="Pfam" id="PF06594"/>
    </source>
</evidence>
<dbReference type="PATRIC" id="fig|1028800.3.peg.5177"/>
<dbReference type="Proteomes" id="UP000028181">
    <property type="component" value="Plasmid pHAMBI540a"/>
</dbReference>
<dbReference type="GO" id="GO:0005509">
    <property type="term" value="F:calcium ion binding"/>
    <property type="evidence" value="ECO:0007669"/>
    <property type="project" value="InterPro"/>
</dbReference>
<gene>
    <name evidence="4" type="ORF">RG540_PA05570</name>
</gene>
<dbReference type="Gene3D" id="2.130.10.130">
    <property type="entry name" value="Integrin alpha, N-terminal"/>
    <property type="match status" value="3"/>
</dbReference>
<feature type="region of interest" description="Disordered" evidence="2">
    <location>
        <begin position="674"/>
        <end position="697"/>
    </location>
</feature>